<dbReference type="Gene3D" id="3.30.450.40">
    <property type="match status" value="2"/>
</dbReference>
<evidence type="ECO:0000259" key="17">
    <source>
        <dbReference type="SMART" id="SM00331"/>
    </source>
</evidence>
<dbReference type="GO" id="GO:0005524">
    <property type="term" value="F:ATP binding"/>
    <property type="evidence" value="ECO:0007669"/>
    <property type="project" value="UniProtKB-KW"/>
</dbReference>
<dbReference type="GO" id="GO:0016301">
    <property type="term" value="F:kinase activity"/>
    <property type="evidence" value="ECO:0007669"/>
    <property type="project" value="UniProtKB-KW"/>
</dbReference>
<evidence type="ECO:0000256" key="13">
    <source>
        <dbReference type="ARBA" id="ARBA00056274"/>
    </source>
</evidence>
<comment type="catalytic activity">
    <reaction evidence="12">
        <text>O-phospho-L-seryl-[protein] + H2O = L-seryl-[protein] + phosphate</text>
        <dbReference type="Rhea" id="RHEA:20629"/>
        <dbReference type="Rhea" id="RHEA-COMP:9863"/>
        <dbReference type="Rhea" id="RHEA-COMP:11604"/>
        <dbReference type="ChEBI" id="CHEBI:15377"/>
        <dbReference type="ChEBI" id="CHEBI:29999"/>
        <dbReference type="ChEBI" id="CHEBI:43474"/>
        <dbReference type="ChEBI" id="CHEBI:83421"/>
        <dbReference type="EC" id="3.1.3.16"/>
    </reaction>
</comment>
<sequence length="581" mass="61679">MRRALGVPVALVSLVEAHRQSFVGMAGLPLGTPVLAAERRETPLTHSFCQHVVAGGRPLLVGDAREHLSLRDNLAVPDLGVVAYAGWPLTDHTGQVVGSLCAIDHEPRAWDDDQVGLLEDLAAACSAELAQRGLRREAVDRARDATELERRSRVLLSLSEGLATAATLPQVAAAVERTARDQIGCLRAGIWLCGDGDDRPAADLPRATSYTTTVLRWVDSTAFASGGLPWAQARRHADLRPDATNPLGEVLGTGLPSFLPDRAAQNARWPHLASPDQVGEARAFLPLTVHGRTVGVLALVWEDAGEVSAEHRVTLAALASYAAQATQRALAVHDRVDALVTLQSAMTSTLPRVAGHALAARYRPASSVEQVGGDWYDAVSLPAGRTALTVGDVAGHDMRAAATMGQLRSMLRALAWATPDEAPAATVERLDRAACDLQVPGLASLVFAHLDPAPDGALLTWANAGHPPPVVVTPDGAVALLADAAHEPMIGIAARSERRDRQVRLRPGATVLLYTDGLVERRREHLDAGLLRLAAAAERHAGLPVDDFVDALLAEVLDPDHRDDVALLALRVCQDEVAPRP</sequence>
<keyword evidence="5" id="KW-0547">Nucleotide-binding</keyword>
<name>A0A7Y9RTW2_9ACTN</name>
<dbReference type="SMART" id="SM00065">
    <property type="entry name" value="GAF"/>
    <property type="match status" value="2"/>
</dbReference>
<dbReference type="SUPFAM" id="SSF81606">
    <property type="entry name" value="PP2C-like"/>
    <property type="match status" value="1"/>
</dbReference>
<dbReference type="PANTHER" id="PTHR43156:SF2">
    <property type="entry name" value="STAGE II SPORULATION PROTEIN E"/>
    <property type="match status" value="1"/>
</dbReference>
<evidence type="ECO:0000256" key="14">
    <source>
        <dbReference type="ARBA" id="ARBA00075117"/>
    </source>
</evidence>
<dbReference type="InterPro" id="IPR029016">
    <property type="entry name" value="GAF-like_dom_sf"/>
</dbReference>
<gene>
    <name evidence="18" type="ORF">BJ989_000771</name>
</gene>
<protein>
    <recommendedName>
        <fullName evidence="1">protein-serine/threonine phosphatase</fullName>
        <ecNumber evidence="1">3.1.3.16</ecNumber>
    </recommendedName>
    <alternativeName>
        <fullName evidence="15">Protein-serine/threonine phosphatase</fullName>
    </alternativeName>
    <alternativeName>
        <fullName evidence="14">Serine/threonine-protein kinase</fullName>
    </alternativeName>
</protein>
<evidence type="ECO:0000313" key="19">
    <source>
        <dbReference type="Proteomes" id="UP000544110"/>
    </source>
</evidence>
<evidence type="ECO:0000256" key="8">
    <source>
        <dbReference type="ARBA" id="ARBA00022840"/>
    </source>
</evidence>
<evidence type="ECO:0000256" key="2">
    <source>
        <dbReference type="ARBA" id="ARBA00022553"/>
    </source>
</evidence>
<keyword evidence="4" id="KW-0479">Metal-binding</keyword>
<evidence type="ECO:0000256" key="7">
    <source>
        <dbReference type="ARBA" id="ARBA00022801"/>
    </source>
</evidence>
<evidence type="ECO:0000256" key="12">
    <source>
        <dbReference type="ARBA" id="ARBA00047761"/>
    </source>
</evidence>
<feature type="domain" description="GAF" evidence="16">
    <location>
        <begin position="167"/>
        <end position="336"/>
    </location>
</feature>
<proteinExistence type="predicted"/>
<keyword evidence="8" id="KW-0067">ATP-binding</keyword>
<evidence type="ECO:0000313" key="18">
    <source>
        <dbReference type="EMBL" id="NYG54467.1"/>
    </source>
</evidence>
<dbReference type="Pfam" id="PF13185">
    <property type="entry name" value="GAF_2"/>
    <property type="match status" value="1"/>
</dbReference>
<evidence type="ECO:0000256" key="11">
    <source>
        <dbReference type="ARBA" id="ARBA00023211"/>
    </source>
</evidence>
<dbReference type="Pfam" id="PF01590">
    <property type="entry name" value="GAF"/>
    <property type="match status" value="1"/>
</dbReference>
<evidence type="ECO:0000256" key="1">
    <source>
        <dbReference type="ARBA" id="ARBA00013081"/>
    </source>
</evidence>
<keyword evidence="3" id="KW-0808">Transferase</keyword>
<keyword evidence="2" id="KW-0597">Phosphoprotein</keyword>
<evidence type="ECO:0000256" key="9">
    <source>
        <dbReference type="ARBA" id="ARBA00022842"/>
    </source>
</evidence>
<dbReference type="InterPro" id="IPR003018">
    <property type="entry name" value="GAF"/>
</dbReference>
<dbReference type="InterPro" id="IPR036457">
    <property type="entry name" value="PPM-type-like_dom_sf"/>
</dbReference>
<comment type="function">
    <text evidence="13">Primarily acts as an independent SigF regulator that is sensitive to the osmosensory signal, mediating the cross talk of PknD with the SigF regulon. Possesses both phosphatase and kinase activities. The kinase domain functions as a classic anti-sigma factor-like kinase to phosphorylate the anti-anti-sigma factor domain at the canonical regulatory site, and the phosphatase domain antagonizes this activity.</text>
</comment>
<dbReference type="EC" id="3.1.3.16" evidence="1"/>
<dbReference type="Pfam" id="PF07228">
    <property type="entry name" value="SpoIIE"/>
    <property type="match status" value="1"/>
</dbReference>
<dbReference type="InterPro" id="IPR052016">
    <property type="entry name" value="Bact_Sigma-Reg"/>
</dbReference>
<dbReference type="EMBL" id="JACCAC010000001">
    <property type="protein sequence ID" value="NYG54467.1"/>
    <property type="molecule type" value="Genomic_DNA"/>
</dbReference>
<reference evidence="18 19" key="1">
    <citation type="submission" date="2020-07" db="EMBL/GenBank/DDBJ databases">
        <title>Sequencing the genomes of 1000 actinobacteria strains.</title>
        <authorList>
            <person name="Klenk H.-P."/>
        </authorList>
    </citation>
    <scope>NUCLEOTIDE SEQUENCE [LARGE SCALE GENOMIC DNA]</scope>
    <source>
        <strain evidence="18 19">DSM 24552</strain>
    </source>
</reference>
<feature type="domain" description="PPM-type phosphatase" evidence="17">
    <location>
        <begin position="356"/>
        <end position="572"/>
    </location>
</feature>
<keyword evidence="19" id="KW-1185">Reference proteome</keyword>
<dbReference type="Gene3D" id="3.60.40.10">
    <property type="entry name" value="PPM-type phosphatase domain"/>
    <property type="match status" value="1"/>
</dbReference>
<keyword evidence="10" id="KW-0904">Protein phosphatase</keyword>
<keyword evidence="11" id="KW-0464">Manganese</keyword>
<organism evidence="18 19">
    <name type="scientific">Nocardioides perillae</name>
    <dbReference type="NCBI Taxonomy" id="1119534"/>
    <lineage>
        <taxon>Bacteria</taxon>
        <taxon>Bacillati</taxon>
        <taxon>Actinomycetota</taxon>
        <taxon>Actinomycetes</taxon>
        <taxon>Propionibacteriales</taxon>
        <taxon>Nocardioidaceae</taxon>
        <taxon>Nocardioides</taxon>
    </lineage>
</organism>
<dbReference type="FunFam" id="3.60.40.10:FF:000005">
    <property type="entry name" value="Serine/threonine protein phosphatase"/>
    <property type="match status" value="1"/>
</dbReference>
<keyword evidence="9" id="KW-0460">Magnesium</keyword>
<dbReference type="GO" id="GO:0046872">
    <property type="term" value="F:metal ion binding"/>
    <property type="evidence" value="ECO:0007669"/>
    <property type="project" value="UniProtKB-KW"/>
</dbReference>
<dbReference type="Proteomes" id="UP000544110">
    <property type="component" value="Unassembled WGS sequence"/>
</dbReference>
<comment type="caution">
    <text evidence="18">The sequence shown here is derived from an EMBL/GenBank/DDBJ whole genome shotgun (WGS) entry which is preliminary data.</text>
</comment>
<evidence type="ECO:0000256" key="3">
    <source>
        <dbReference type="ARBA" id="ARBA00022679"/>
    </source>
</evidence>
<dbReference type="GO" id="GO:0004722">
    <property type="term" value="F:protein serine/threonine phosphatase activity"/>
    <property type="evidence" value="ECO:0007669"/>
    <property type="project" value="UniProtKB-EC"/>
</dbReference>
<evidence type="ECO:0000256" key="10">
    <source>
        <dbReference type="ARBA" id="ARBA00022912"/>
    </source>
</evidence>
<evidence type="ECO:0000256" key="6">
    <source>
        <dbReference type="ARBA" id="ARBA00022777"/>
    </source>
</evidence>
<dbReference type="InterPro" id="IPR001932">
    <property type="entry name" value="PPM-type_phosphatase-like_dom"/>
</dbReference>
<evidence type="ECO:0000259" key="16">
    <source>
        <dbReference type="SMART" id="SM00065"/>
    </source>
</evidence>
<evidence type="ECO:0000256" key="5">
    <source>
        <dbReference type="ARBA" id="ARBA00022741"/>
    </source>
</evidence>
<evidence type="ECO:0000256" key="4">
    <source>
        <dbReference type="ARBA" id="ARBA00022723"/>
    </source>
</evidence>
<dbReference type="PANTHER" id="PTHR43156">
    <property type="entry name" value="STAGE II SPORULATION PROTEIN E-RELATED"/>
    <property type="match status" value="1"/>
</dbReference>
<keyword evidence="6" id="KW-0418">Kinase</keyword>
<feature type="domain" description="GAF" evidence="16">
    <location>
        <begin position="1"/>
        <end position="139"/>
    </location>
</feature>
<dbReference type="AlphaFoldDB" id="A0A7Y9RTW2"/>
<dbReference type="SMART" id="SM00331">
    <property type="entry name" value="PP2C_SIG"/>
    <property type="match status" value="1"/>
</dbReference>
<accession>A0A7Y9RTW2</accession>
<evidence type="ECO:0000256" key="15">
    <source>
        <dbReference type="ARBA" id="ARBA00081350"/>
    </source>
</evidence>
<dbReference type="SUPFAM" id="SSF55781">
    <property type="entry name" value="GAF domain-like"/>
    <property type="match status" value="2"/>
</dbReference>
<keyword evidence="7" id="KW-0378">Hydrolase</keyword>